<reference evidence="2 3" key="1">
    <citation type="submission" date="2016-08" db="EMBL/GenBank/DDBJ databases">
        <authorList>
            <person name="Seilhamer J.J."/>
        </authorList>
    </citation>
    <scope>NUCLEOTIDE SEQUENCE [LARGE SCALE GENOMIC DNA]</scope>
    <source>
        <strain evidence="2">Buetzberg</strain>
    </source>
</reference>
<dbReference type="AlphaFoldDB" id="A0A1D3L4U7"/>
<evidence type="ECO:0000313" key="2">
    <source>
        <dbReference type="EMBL" id="SCG86565.1"/>
    </source>
</evidence>
<sequence length="225" mass="25496">MEKFRTEQTQALLEEAGKSRTPAVKFKSPKEGKINSELFGKTLNQLIESEEFIYTSRPSHVLNEEDAQRFCSKIIDVRKNLDDMLADFGVIEREDQEDEIKKLSENFLIITTKSNFKKALTKLGVDAQHIIVAGVPLQAEDMKLINPKIPDAALKSVGKKIEHVKNDIKRKTEQFNPSEILVVVEMDKTGEVLGKRAHEIYGARAITIENLKDVTAEEFRAKLSQ</sequence>
<dbReference type="Proteomes" id="UP000094707">
    <property type="component" value="Chromosome I"/>
</dbReference>
<dbReference type="InterPro" id="IPR016736">
    <property type="entry name" value="MJ1481-like"/>
</dbReference>
<evidence type="ECO:0000256" key="1">
    <source>
        <dbReference type="SAM" id="MobiDB-lite"/>
    </source>
</evidence>
<dbReference type="Pfam" id="PF09873">
    <property type="entry name" value="SepCysE"/>
    <property type="match status" value="1"/>
</dbReference>
<evidence type="ECO:0008006" key="4">
    <source>
        <dbReference type="Google" id="ProtNLM"/>
    </source>
</evidence>
<evidence type="ECO:0000313" key="3">
    <source>
        <dbReference type="Proteomes" id="UP000094707"/>
    </source>
</evidence>
<dbReference type="STRING" id="118062.MCBB_2017"/>
<keyword evidence="3" id="KW-1185">Reference proteome</keyword>
<feature type="region of interest" description="Disordered" evidence="1">
    <location>
        <begin position="1"/>
        <end position="26"/>
    </location>
</feature>
<dbReference type="KEGG" id="mcub:MCBB_2017"/>
<protein>
    <recommendedName>
        <fullName evidence="4">DUF2100 domain-containing protein</fullName>
    </recommendedName>
</protein>
<dbReference type="RefSeq" id="WP_071907617.1">
    <property type="nucleotide sequence ID" value="NZ_LT607756.1"/>
</dbReference>
<dbReference type="GeneID" id="30412853"/>
<organism evidence="2 3">
    <name type="scientific">Methanobacterium congolense</name>
    <dbReference type="NCBI Taxonomy" id="118062"/>
    <lineage>
        <taxon>Archaea</taxon>
        <taxon>Methanobacteriati</taxon>
        <taxon>Methanobacteriota</taxon>
        <taxon>Methanomada group</taxon>
        <taxon>Methanobacteria</taxon>
        <taxon>Methanobacteriales</taxon>
        <taxon>Methanobacteriaceae</taxon>
        <taxon>Methanobacterium</taxon>
    </lineage>
</organism>
<proteinExistence type="predicted"/>
<name>A0A1D3L4U7_9EURY</name>
<dbReference type="EMBL" id="LT607756">
    <property type="protein sequence ID" value="SCG86565.1"/>
    <property type="molecule type" value="Genomic_DNA"/>
</dbReference>
<dbReference type="OrthoDB" id="69345at2157"/>
<accession>A0A1D3L4U7</accession>
<gene>
    <name evidence="2" type="ORF">MCBB_2017</name>
</gene>